<feature type="region of interest" description="Disordered" evidence="8">
    <location>
        <begin position="416"/>
        <end position="442"/>
    </location>
</feature>
<feature type="region of interest" description="Disordered" evidence="8">
    <location>
        <begin position="268"/>
        <end position="382"/>
    </location>
</feature>
<dbReference type="CDD" id="cd00167">
    <property type="entry name" value="SANT"/>
    <property type="match status" value="2"/>
</dbReference>
<feature type="domain" description="Myb-like" evidence="9">
    <location>
        <begin position="58"/>
        <end position="108"/>
    </location>
</feature>
<reference evidence="11" key="1">
    <citation type="submission" date="2023-04" db="EMBL/GenBank/DDBJ databases">
        <title>Genome-wide analysis of the MYB gene family in ginger (Zingiber officinale Roscoe).</title>
        <authorList>
            <person name="Xing H.-T."/>
            <person name="Li H.-L."/>
        </authorList>
    </citation>
    <scope>NUCLEOTIDE SEQUENCE</scope>
    <source>
        <strain evidence="11">Maker00021230</strain>
    </source>
</reference>
<evidence type="ECO:0000259" key="10">
    <source>
        <dbReference type="PROSITE" id="PS51294"/>
    </source>
</evidence>
<dbReference type="InterPro" id="IPR017930">
    <property type="entry name" value="Myb_dom"/>
</dbReference>
<feature type="domain" description="HTH myb-type" evidence="10">
    <location>
        <begin position="58"/>
        <end position="112"/>
    </location>
</feature>
<dbReference type="Pfam" id="PF00249">
    <property type="entry name" value="Myb_DNA-binding"/>
    <property type="match status" value="2"/>
</dbReference>
<accession>A0AA50C8A1</accession>
<protein>
    <submittedName>
        <fullName evidence="11">MYB protein</fullName>
    </submittedName>
</protein>
<evidence type="ECO:0000256" key="1">
    <source>
        <dbReference type="ARBA" id="ARBA00004123"/>
    </source>
</evidence>
<dbReference type="GO" id="GO:0003700">
    <property type="term" value="F:DNA-binding transcription factor activity"/>
    <property type="evidence" value="ECO:0007669"/>
    <property type="project" value="InterPro"/>
</dbReference>
<evidence type="ECO:0000256" key="7">
    <source>
        <dbReference type="SAM" id="Coils"/>
    </source>
</evidence>
<keyword evidence="6" id="KW-0539">Nucleus</keyword>
<sequence length="562" mass="63692">MSEEEVGLRKGPWSVEEDLLMVNYIADHGEGQWNSLARSAGLKRTGKSCRLRWLNYLRPDVRRGNISPEEQLLILELHSRWGNRWSKIAQCLPGRTDNEIKNYWRTRVKKHAKQLRCDVDSQQFKDVIRHLWVPWLAERIRAASYSSAPVNVTSPTEGNLERPVRAMTWAPQGSSASFANGGCGGIEEMSDGYKETRASSVRSLSFFFLLRTSVLLLKFELRLSFVELTSEAPRELLSAELLVGIRPIGGYNNAKELWNNLAKFHEENSTSSHEEKSSESSRSHHGGMDLEVEGHSTSKDEEEESSSSSLEQEEEASTSGRDEGESVQPSSTLGAKHVSLDKDNTRKANPRINSSKVKDNLGRNPKSSRHMPRNTSKKNDKLKFEVLEKENQVLRSRLDTLEKALKNLEKSSLGFKGQKPISKDKKGLGHKPKSQVVKPTYHNVPFDYGTKSRARKTITKVTRGVTPRVDLDESQMTKALKPRRVIRRVAREVIPSEYLVNPMSSNRYKETRASSVRSLSFFFLLRTSVLLLKFELQLSFVEFTSEAPRELLSAELLVGIRP</sequence>
<dbReference type="GO" id="GO:0005634">
    <property type="term" value="C:nucleus"/>
    <property type="evidence" value="ECO:0007669"/>
    <property type="project" value="UniProtKB-SubCell"/>
</dbReference>
<feature type="domain" description="Myb-like" evidence="9">
    <location>
        <begin position="5"/>
        <end position="57"/>
    </location>
</feature>
<keyword evidence="5" id="KW-0804">Transcription</keyword>
<keyword evidence="4" id="KW-0238">DNA-binding</keyword>
<dbReference type="FunFam" id="1.10.10.60:FF:000011">
    <property type="entry name" value="Myb transcription factor"/>
    <property type="match status" value="1"/>
</dbReference>
<feature type="compositionally biased region" description="Basic residues" evidence="8">
    <location>
        <begin position="366"/>
        <end position="376"/>
    </location>
</feature>
<dbReference type="FunFam" id="1.10.10.60:FF:000107">
    <property type="entry name" value="MYB transcription factor"/>
    <property type="match status" value="1"/>
</dbReference>
<proteinExistence type="evidence at transcript level"/>
<evidence type="ECO:0000256" key="5">
    <source>
        <dbReference type="ARBA" id="ARBA00023163"/>
    </source>
</evidence>
<evidence type="ECO:0000256" key="6">
    <source>
        <dbReference type="ARBA" id="ARBA00023242"/>
    </source>
</evidence>
<dbReference type="InterPro" id="IPR009057">
    <property type="entry name" value="Homeodomain-like_sf"/>
</dbReference>
<evidence type="ECO:0000259" key="9">
    <source>
        <dbReference type="PROSITE" id="PS50090"/>
    </source>
</evidence>
<dbReference type="SMART" id="SM00717">
    <property type="entry name" value="SANT"/>
    <property type="match status" value="2"/>
</dbReference>
<comment type="subcellular location">
    <subcellularLocation>
        <location evidence="1">Nucleus</location>
    </subcellularLocation>
</comment>
<dbReference type="PANTHER" id="PTHR45675">
    <property type="entry name" value="MYB TRANSCRIPTION FACTOR-RELATED-RELATED"/>
    <property type="match status" value="1"/>
</dbReference>
<keyword evidence="7" id="KW-0175">Coiled coil</keyword>
<organism evidence="11">
    <name type="scientific">Zingiber officinale</name>
    <name type="common">Ginger</name>
    <name type="synonym">Amomum zingiber</name>
    <dbReference type="NCBI Taxonomy" id="94328"/>
    <lineage>
        <taxon>Eukaryota</taxon>
        <taxon>Viridiplantae</taxon>
        <taxon>Streptophyta</taxon>
        <taxon>Embryophyta</taxon>
        <taxon>Tracheophyta</taxon>
        <taxon>Spermatophyta</taxon>
        <taxon>Magnoliopsida</taxon>
        <taxon>Liliopsida</taxon>
        <taxon>Zingiberales</taxon>
        <taxon>Zingiberaceae</taxon>
        <taxon>Zingiber</taxon>
    </lineage>
</organism>
<evidence type="ECO:0000256" key="2">
    <source>
        <dbReference type="ARBA" id="ARBA00022737"/>
    </source>
</evidence>
<dbReference type="PROSITE" id="PS51294">
    <property type="entry name" value="HTH_MYB"/>
    <property type="match status" value="2"/>
</dbReference>
<dbReference type="InterPro" id="IPR001005">
    <property type="entry name" value="SANT/Myb"/>
</dbReference>
<evidence type="ECO:0000256" key="4">
    <source>
        <dbReference type="ARBA" id="ARBA00023125"/>
    </source>
</evidence>
<feature type="domain" description="HTH myb-type" evidence="10">
    <location>
        <begin position="5"/>
        <end position="57"/>
    </location>
</feature>
<keyword evidence="2" id="KW-0677">Repeat</keyword>
<dbReference type="SUPFAM" id="SSF46689">
    <property type="entry name" value="Homeodomain-like"/>
    <property type="match status" value="1"/>
</dbReference>
<dbReference type="EMBL" id="OQ909608">
    <property type="protein sequence ID" value="WLQ69516.1"/>
    <property type="molecule type" value="mRNA"/>
</dbReference>
<name>A0AA50C8A1_ZINOF</name>
<dbReference type="PROSITE" id="PS50090">
    <property type="entry name" value="MYB_LIKE"/>
    <property type="match status" value="2"/>
</dbReference>
<feature type="compositionally biased region" description="Acidic residues" evidence="8">
    <location>
        <begin position="300"/>
        <end position="316"/>
    </location>
</feature>
<dbReference type="Gene3D" id="1.10.10.60">
    <property type="entry name" value="Homeodomain-like"/>
    <property type="match status" value="2"/>
</dbReference>
<dbReference type="PANTHER" id="PTHR45675:SF1">
    <property type="entry name" value="MYB TRANSCRIPTION FACTOR-RELATED"/>
    <property type="match status" value="1"/>
</dbReference>
<dbReference type="GO" id="GO:0043565">
    <property type="term" value="F:sequence-specific DNA binding"/>
    <property type="evidence" value="ECO:0007669"/>
    <property type="project" value="InterPro"/>
</dbReference>
<evidence type="ECO:0000256" key="3">
    <source>
        <dbReference type="ARBA" id="ARBA00023015"/>
    </source>
</evidence>
<keyword evidence="3" id="KW-0805">Transcription regulation</keyword>
<feature type="compositionally biased region" description="Basic and acidic residues" evidence="8">
    <location>
        <begin position="268"/>
        <end position="299"/>
    </location>
</feature>
<dbReference type="AlphaFoldDB" id="A0AA50C8A1"/>
<evidence type="ECO:0000256" key="8">
    <source>
        <dbReference type="SAM" id="MobiDB-lite"/>
    </source>
</evidence>
<evidence type="ECO:0000313" key="11">
    <source>
        <dbReference type="EMBL" id="WLQ69516.1"/>
    </source>
</evidence>
<dbReference type="InterPro" id="IPR044676">
    <property type="entry name" value="EOBI/EOBII-like_plant"/>
</dbReference>
<feature type="coiled-coil region" evidence="7">
    <location>
        <begin position="384"/>
        <end position="411"/>
    </location>
</feature>